<gene>
    <name evidence="1" type="ORF">HPP92_006983</name>
</gene>
<dbReference type="Proteomes" id="UP000636800">
    <property type="component" value="Chromosome 3"/>
</dbReference>
<dbReference type="AlphaFoldDB" id="A0A835RLI4"/>
<evidence type="ECO:0000313" key="1">
    <source>
        <dbReference type="EMBL" id="KAG0488172.1"/>
    </source>
</evidence>
<name>A0A835RLI4_VANPL</name>
<evidence type="ECO:0000313" key="2">
    <source>
        <dbReference type="Proteomes" id="UP000636800"/>
    </source>
</evidence>
<sequence>MATEIDFFYMMTIVAVHHLNDCRDNEVNTKYLLSSCWGRGTKESSRVYLTSRRRKRTKTYDKRYKGMKSEAKQKETIMTKKQIQEISPGNCLRDRLPCHKQRYRRMCCCRWQLAILSEILWCGLYSPSQSSLSSRIAVGRCPQDSRIFSRTLKSNADVKGLDDASIFHAVHEPTDLPEKEEPVKKEAFNCGFLLAGDCEDCTEKFPKARFK</sequence>
<proteinExistence type="predicted"/>
<protein>
    <submittedName>
        <fullName evidence="1">Uncharacterized protein</fullName>
    </submittedName>
</protein>
<accession>A0A835RLI4</accession>
<keyword evidence="2" id="KW-1185">Reference proteome</keyword>
<dbReference type="EMBL" id="JADCNL010000003">
    <property type="protein sequence ID" value="KAG0488172.1"/>
    <property type="molecule type" value="Genomic_DNA"/>
</dbReference>
<organism evidence="1 2">
    <name type="scientific">Vanilla planifolia</name>
    <name type="common">Vanilla</name>
    <dbReference type="NCBI Taxonomy" id="51239"/>
    <lineage>
        <taxon>Eukaryota</taxon>
        <taxon>Viridiplantae</taxon>
        <taxon>Streptophyta</taxon>
        <taxon>Embryophyta</taxon>
        <taxon>Tracheophyta</taxon>
        <taxon>Spermatophyta</taxon>
        <taxon>Magnoliopsida</taxon>
        <taxon>Liliopsida</taxon>
        <taxon>Asparagales</taxon>
        <taxon>Orchidaceae</taxon>
        <taxon>Vanilloideae</taxon>
        <taxon>Vanilleae</taxon>
        <taxon>Vanilla</taxon>
    </lineage>
</organism>
<comment type="caution">
    <text evidence="1">The sequence shown here is derived from an EMBL/GenBank/DDBJ whole genome shotgun (WGS) entry which is preliminary data.</text>
</comment>
<dbReference type="OrthoDB" id="19707at2759"/>
<reference evidence="1 2" key="1">
    <citation type="journal article" date="2020" name="Nat. Food">
        <title>A phased Vanilla planifolia genome enables genetic improvement of flavour and production.</title>
        <authorList>
            <person name="Hasing T."/>
            <person name="Tang H."/>
            <person name="Brym M."/>
            <person name="Khazi F."/>
            <person name="Huang T."/>
            <person name="Chambers A.H."/>
        </authorList>
    </citation>
    <scope>NUCLEOTIDE SEQUENCE [LARGE SCALE GENOMIC DNA]</scope>
    <source>
        <tissue evidence="1">Leaf</tissue>
    </source>
</reference>